<accession>A0A0K1EH49</accession>
<dbReference type="AlphaFoldDB" id="A0A0K1EH49"/>
<dbReference type="KEGG" id="ccro:CMC5_040740"/>
<gene>
    <name evidence="1" type="ORF">CMC5_040740</name>
</gene>
<dbReference type="EMBL" id="CP012159">
    <property type="protein sequence ID" value="AKT39923.1"/>
    <property type="molecule type" value="Genomic_DNA"/>
</dbReference>
<evidence type="ECO:0000313" key="2">
    <source>
        <dbReference type="Proteomes" id="UP000067626"/>
    </source>
</evidence>
<reference evidence="1 2" key="1">
    <citation type="submission" date="2015-07" db="EMBL/GenBank/DDBJ databases">
        <title>Genome analysis of myxobacterium Chondromyces crocatus Cm c5 reveals a high potential for natural compound synthesis and the genetic basis for the loss of fruiting body formation.</title>
        <authorList>
            <person name="Zaburannyi N."/>
            <person name="Bunk B."/>
            <person name="Maier J."/>
            <person name="Overmann J."/>
            <person name="Mueller R."/>
        </authorList>
    </citation>
    <scope>NUCLEOTIDE SEQUENCE [LARGE SCALE GENOMIC DNA]</scope>
    <source>
        <strain evidence="1 2">Cm c5</strain>
    </source>
</reference>
<dbReference type="Pfam" id="PF21196">
    <property type="entry name" value="PcrA_UvrD_tudor"/>
    <property type="match status" value="1"/>
</dbReference>
<proteinExistence type="predicted"/>
<dbReference type="RefSeq" id="WP_050431921.1">
    <property type="nucleotide sequence ID" value="NZ_CP012159.1"/>
</dbReference>
<protein>
    <submittedName>
        <fullName evidence="1">Uncharacterized protein</fullName>
    </submittedName>
</protein>
<evidence type="ECO:0000313" key="1">
    <source>
        <dbReference type="EMBL" id="AKT39923.1"/>
    </source>
</evidence>
<name>A0A0K1EH49_CHOCO</name>
<dbReference type="Proteomes" id="UP000067626">
    <property type="component" value="Chromosome"/>
</dbReference>
<keyword evidence="2" id="KW-1185">Reference proteome</keyword>
<dbReference type="STRING" id="52.CMC5_040740"/>
<organism evidence="1 2">
    <name type="scientific">Chondromyces crocatus</name>
    <dbReference type="NCBI Taxonomy" id="52"/>
    <lineage>
        <taxon>Bacteria</taxon>
        <taxon>Pseudomonadati</taxon>
        <taxon>Myxococcota</taxon>
        <taxon>Polyangia</taxon>
        <taxon>Polyangiales</taxon>
        <taxon>Polyangiaceae</taxon>
        <taxon>Chondromyces</taxon>
    </lineage>
</organism>
<sequence length="276" mass="29580">MTASADAVSSEAVLRAPRVLEPSRGLLEALTRCAAVRKELRELDGMRNSENAEEEVPLFGARSREPVVDLAALVLLEREMGCVLQDDLLVLLAVRDPVARTFTGLHDLASVGDAEDAGAYESETHACIAMAYSDPIAEMVDGAHGGAYVHLWVPRGSAPSATVVVSTGDPSEGTEMTVGEYLMQRLDEAVSAGWLGAYGEKRVALLRTPARLQGSAPAPVLQGKRMRVRHARFGEGTVVETNHDGEEVKAVVAFADGQRTLMMRFLTVQEADEAPV</sequence>